<feature type="transmembrane region" description="Helical" evidence="8">
    <location>
        <begin position="281"/>
        <end position="299"/>
    </location>
</feature>
<gene>
    <name evidence="9" type="ORF">SAMN05444278_10856</name>
</gene>
<keyword evidence="10" id="KW-1185">Reference proteome</keyword>
<evidence type="ECO:0000256" key="2">
    <source>
        <dbReference type="ARBA" id="ARBA00007935"/>
    </source>
</evidence>
<evidence type="ECO:0000256" key="8">
    <source>
        <dbReference type="SAM" id="Phobius"/>
    </source>
</evidence>
<comment type="similarity">
    <text evidence="2">Belongs to the binding-protein-dependent transport system permease family. FecCD subfamily.</text>
</comment>
<feature type="transmembrane region" description="Helical" evidence="8">
    <location>
        <begin position="242"/>
        <end position="269"/>
    </location>
</feature>
<comment type="subcellular location">
    <subcellularLocation>
        <location evidence="1">Cell membrane</location>
        <topology evidence="1">Multi-pass membrane protein</topology>
    </subcellularLocation>
</comment>
<dbReference type="PANTHER" id="PTHR30472">
    <property type="entry name" value="FERRIC ENTEROBACTIN TRANSPORT SYSTEM PERMEASE PROTEIN"/>
    <property type="match status" value="1"/>
</dbReference>
<feature type="transmembrane region" description="Helical" evidence="8">
    <location>
        <begin position="60"/>
        <end position="77"/>
    </location>
</feature>
<keyword evidence="4" id="KW-1003">Cell membrane</keyword>
<dbReference type="STRING" id="1155689.SAMN05444278_10856"/>
<dbReference type="CDD" id="cd06550">
    <property type="entry name" value="TM_ABC_iron-siderophores_like"/>
    <property type="match status" value="1"/>
</dbReference>
<dbReference type="GO" id="GO:0022857">
    <property type="term" value="F:transmembrane transporter activity"/>
    <property type="evidence" value="ECO:0007669"/>
    <property type="project" value="InterPro"/>
</dbReference>
<feature type="transmembrane region" description="Helical" evidence="8">
    <location>
        <begin position="89"/>
        <end position="117"/>
    </location>
</feature>
<dbReference type="PANTHER" id="PTHR30472:SF41">
    <property type="entry name" value="TRANSPORT SYSTEM PERMEASE PROTEIN"/>
    <property type="match status" value="1"/>
</dbReference>
<keyword evidence="3" id="KW-0813">Transport</keyword>
<keyword evidence="7 8" id="KW-0472">Membrane</keyword>
<evidence type="ECO:0000313" key="9">
    <source>
        <dbReference type="EMBL" id="SHE90749.1"/>
    </source>
</evidence>
<feature type="transmembrane region" description="Helical" evidence="8">
    <location>
        <begin position="311"/>
        <end position="332"/>
    </location>
</feature>
<name>A0A1M4XB39_9FLAO</name>
<evidence type="ECO:0000256" key="5">
    <source>
        <dbReference type="ARBA" id="ARBA00022692"/>
    </source>
</evidence>
<dbReference type="GO" id="GO:0033214">
    <property type="term" value="P:siderophore-iron import into cell"/>
    <property type="evidence" value="ECO:0007669"/>
    <property type="project" value="TreeGrafter"/>
</dbReference>
<dbReference type="GO" id="GO:0005886">
    <property type="term" value="C:plasma membrane"/>
    <property type="evidence" value="ECO:0007669"/>
    <property type="project" value="UniProtKB-SubCell"/>
</dbReference>
<keyword evidence="6 8" id="KW-1133">Transmembrane helix</keyword>
<evidence type="ECO:0000256" key="7">
    <source>
        <dbReference type="ARBA" id="ARBA00023136"/>
    </source>
</evidence>
<dbReference type="EMBL" id="FQTW01000008">
    <property type="protein sequence ID" value="SHE90749.1"/>
    <property type="molecule type" value="Genomic_DNA"/>
</dbReference>
<evidence type="ECO:0000256" key="1">
    <source>
        <dbReference type="ARBA" id="ARBA00004651"/>
    </source>
</evidence>
<dbReference type="Proteomes" id="UP000184462">
    <property type="component" value="Unassembled WGS sequence"/>
</dbReference>
<organism evidence="9 10">
    <name type="scientific">Psychroflexus salarius</name>
    <dbReference type="NCBI Taxonomy" id="1155689"/>
    <lineage>
        <taxon>Bacteria</taxon>
        <taxon>Pseudomonadati</taxon>
        <taxon>Bacteroidota</taxon>
        <taxon>Flavobacteriia</taxon>
        <taxon>Flavobacteriales</taxon>
        <taxon>Flavobacteriaceae</taxon>
        <taxon>Psychroflexus</taxon>
    </lineage>
</organism>
<dbReference type="Pfam" id="PF01032">
    <property type="entry name" value="FecCD"/>
    <property type="match status" value="1"/>
</dbReference>
<evidence type="ECO:0000256" key="6">
    <source>
        <dbReference type="ARBA" id="ARBA00022989"/>
    </source>
</evidence>
<dbReference type="RefSeq" id="WP_073193436.1">
    <property type="nucleotide sequence ID" value="NZ_FQTW01000008.1"/>
</dbReference>
<dbReference type="SUPFAM" id="SSF81345">
    <property type="entry name" value="ABC transporter involved in vitamin B12 uptake, BtuC"/>
    <property type="match status" value="1"/>
</dbReference>
<proteinExistence type="inferred from homology"/>
<protein>
    <submittedName>
        <fullName evidence="9">Iron complex transport system permease protein</fullName>
    </submittedName>
</protein>
<accession>A0A1M4XB39</accession>
<evidence type="ECO:0000256" key="3">
    <source>
        <dbReference type="ARBA" id="ARBA00022448"/>
    </source>
</evidence>
<feature type="transmembrane region" description="Helical" evidence="8">
    <location>
        <begin position="194"/>
        <end position="217"/>
    </location>
</feature>
<feature type="transmembrane region" description="Helical" evidence="8">
    <location>
        <begin position="151"/>
        <end position="174"/>
    </location>
</feature>
<dbReference type="InterPro" id="IPR037294">
    <property type="entry name" value="ABC_BtuC-like"/>
</dbReference>
<dbReference type="Gene3D" id="1.10.3470.10">
    <property type="entry name" value="ABC transporter involved in vitamin B12 uptake, BtuC"/>
    <property type="match status" value="1"/>
</dbReference>
<evidence type="ECO:0000313" key="10">
    <source>
        <dbReference type="Proteomes" id="UP000184462"/>
    </source>
</evidence>
<dbReference type="InterPro" id="IPR000522">
    <property type="entry name" value="ABC_transptr_permease_BtuC"/>
</dbReference>
<evidence type="ECO:0000256" key="4">
    <source>
        <dbReference type="ARBA" id="ARBA00022475"/>
    </source>
</evidence>
<reference evidence="9 10" key="1">
    <citation type="submission" date="2016-11" db="EMBL/GenBank/DDBJ databases">
        <authorList>
            <person name="Jaros S."/>
            <person name="Januszkiewicz K."/>
            <person name="Wedrychowicz H."/>
        </authorList>
    </citation>
    <scope>NUCLEOTIDE SEQUENCE [LARGE SCALE GENOMIC DNA]</scope>
    <source>
        <strain evidence="9 10">DSM 25661</strain>
    </source>
</reference>
<feature type="transmembrane region" description="Helical" evidence="8">
    <location>
        <begin position="123"/>
        <end position="144"/>
    </location>
</feature>
<dbReference type="AlphaFoldDB" id="A0A1M4XB39"/>
<sequence length="339" mass="36323">MQTSKSILLLSFCFVALLLLSLSLGSVYIPFLEVLKALSFQTLDNETWQYIIQNYRLPKTITSILVGGALSLCGLLMQTLFRNPLAGPYVLGLSSGASLGVALVVLGSSSLGFVLSAEISERWVIVLASSLGSFLVMLSILATAKRLKDTMALLIVGLMFSSITSAIVNVLSFFSSSDELQKYIFWSLGSLGNLSWSEIGLLSICCGLGILLSIILIKPLNALLMGEHYATSLGINIKQTRLLVITATCLVAGAITAFTGPIAFIGLAVPHLTRQLVKTTNHIILVPSVVLFGASLLLLCDSIAQLPFSELSLPINAVTSIIGAPVVIWLLVKQKYIRF</sequence>
<keyword evidence="5 8" id="KW-0812">Transmembrane</keyword>
<dbReference type="OrthoDB" id="9811721at2"/>